<dbReference type="GO" id="GO:0005634">
    <property type="term" value="C:nucleus"/>
    <property type="evidence" value="ECO:0007669"/>
    <property type="project" value="UniProtKB-UniRule"/>
</dbReference>
<dbReference type="OrthoDB" id="6247875at2759"/>
<proteinExistence type="predicted"/>
<sequence length="496" mass="54516">MSKCALCFTCRLATAMPLLSRILGWSPPENEEYLDITVTSGTLLPFQNPTFHISDSNLIQPPCQTASGKFESVSPASSSSVLPTDDESSNEKRVESNGRHSDPSWVARPRNEFILFRCDYVKKHSREGKRTRRAPGAGGEKTLSKQAAEAWHHLSPEERLYWKERANGERNEHARQHPDYRYRPKKSAIGKRRQTRSSPTKMVGSLDNISGEGIAGTSGSESSSSSAVSRELSSTDLTTTKKQHRKSSSVPEFTISNPVNRRLRSTASYSWITTGPCSTTGGPVFRRPPRELTSIPCRLQGAPSPVSGNDLASSRPQSPSRVVHSTNSIPHWNRERAATTTPQPAQFLSSTSLSLLFGIGLGDGLSFSEFTSGGNPIQPSQLLITDNAINFYNPDGDIWMPQVQNYSVEGSTPESLMTQETFDRNGIQVLGDSSVADKKPITIYNADERTHMSGLFDYDLNSPECVPLDIFGGGLGSSEPLFSMDMDVEELFNPNY</sequence>
<evidence type="ECO:0000256" key="3">
    <source>
        <dbReference type="PROSITE-ProRule" id="PRU00267"/>
    </source>
</evidence>
<keyword evidence="1 3" id="KW-0238">DNA-binding</keyword>
<keyword evidence="8" id="KW-1185">Reference proteome</keyword>
<dbReference type="HOGENOM" id="CLU_563883_0_0_1"/>
<gene>
    <name evidence="7" type="ORF">GALMADRAFT_240284</name>
</gene>
<feature type="DNA-binding region" description="HMG box" evidence="3">
    <location>
        <begin position="106"/>
        <end position="181"/>
    </location>
</feature>
<feature type="compositionally biased region" description="Polar residues" evidence="4">
    <location>
        <begin position="248"/>
        <end position="259"/>
    </location>
</feature>
<dbReference type="CDD" id="cd01389">
    <property type="entry name" value="HMG-box_ROX1-like"/>
    <property type="match status" value="1"/>
</dbReference>
<feature type="region of interest" description="Disordered" evidence="4">
    <location>
        <begin position="295"/>
        <end position="343"/>
    </location>
</feature>
<accession>A0A067TI12</accession>
<dbReference type="Pfam" id="PF00505">
    <property type="entry name" value="HMG_box"/>
    <property type="match status" value="1"/>
</dbReference>
<keyword evidence="2" id="KW-0804">Transcription</keyword>
<dbReference type="SUPFAM" id="SSF47095">
    <property type="entry name" value="HMG-box"/>
    <property type="match status" value="1"/>
</dbReference>
<dbReference type="GO" id="GO:0030154">
    <property type="term" value="P:cell differentiation"/>
    <property type="evidence" value="ECO:0007669"/>
    <property type="project" value="TreeGrafter"/>
</dbReference>
<evidence type="ECO:0000256" key="1">
    <source>
        <dbReference type="ARBA" id="ARBA00023125"/>
    </source>
</evidence>
<dbReference type="SMART" id="SM00398">
    <property type="entry name" value="HMG"/>
    <property type="match status" value="1"/>
</dbReference>
<feature type="compositionally biased region" description="Low complexity" evidence="4">
    <location>
        <begin position="210"/>
        <end position="234"/>
    </location>
</feature>
<feature type="chain" id="PRO_5012678033" description="HMG box domain-containing protein" evidence="5">
    <location>
        <begin position="16"/>
        <end position="496"/>
    </location>
</feature>
<evidence type="ECO:0000259" key="6">
    <source>
        <dbReference type="PROSITE" id="PS50118"/>
    </source>
</evidence>
<dbReference type="PANTHER" id="PTHR10270">
    <property type="entry name" value="SOX TRANSCRIPTION FACTOR"/>
    <property type="match status" value="1"/>
</dbReference>
<dbReference type="PANTHER" id="PTHR10270:SF161">
    <property type="entry name" value="SEX-DETERMINING REGION Y PROTEIN"/>
    <property type="match status" value="1"/>
</dbReference>
<feature type="compositionally biased region" description="Basic and acidic residues" evidence="4">
    <location>
        <begin position="89"/>
        <end position="102"/>
    </location>
</feature>
<protein>
    <recommendedName>
        <fullName evidence="6">HMG box domain-containing protein</fullName>
    </recommendedName>
</protein>
<reference evidence="8" key="1">
    <citation type="journal article" date="2014" name="Proc. Natl. Acad. Sci. U.S.A.">
        <title>Extensive sampling of basidiomycete genomes demonstrates inadequacy of the white-rot/brown-rot paradigm for wood decay fungi.</title>
        <authorList>
            <person name="Riley R."/>
            <person name="Salamov A.A."/>
            <person name="Brown D.W."/>
            <person name="Nagy L.G."/>
            <person name="Floudas D."/>
            <person name="Held B.W."/>
            <person name="Levasseur A."/>
            <person name="Lombard V."/>
            <person name="Morin E."/>
            <person name="Otillar R."/>
            <person name="Lindquist E.A."/>
            <person name="Sun H."/>
            <person name="LaButti K.M."/>
            <person name="Schmutz J."/>
            <person name="Jabbour D."/>
            <person name="Luo H."/>
            <person name="Baker S.E."/>
            <person name="Pisabarro A.G."/>
            <person name="Walton J.D."/>
            <person name="Blanchette R.A."/>
            <person name="Henrissat B."/>
            <person name="Martin F."/>
            <person name="Cullen D."/>
            <person name="Hibbett D.S."/>
            <person name="Grigoriev I.V."/>
        </authorList>
    </citation>
    <scope>NUCLEOTIDE SEQUENCE [LARGE SCALE GENOMIC DNA]</scope>
    <source>
        <strain evidence="8">CBS 339.88</strain>
    </source>
</reference>
<evidence type="ECO:0000256" key="2">
    <source>
        <dbReference type="ARBA" id="ARBA00023163"/>
    </source>
</evidence>
<feature type="region of interest" description="Disordered" evidence="4">
    <location>
        <begin position="64"/>
        <end position="104"/>
    </location>
</feature>
<feature type="domain" description="HMG box" evidence="6">
    <location>
        <begin position="106"/>
        <end position="181"/>
    </location>
</feature>
<dbReference type="GO" id="GO:0001228">
    <property type="term" value="F:DNA-binding transcription activator activity, RNA polymerase II-specific"/>
    <property type="evidence" value="ECO:0007669"/>
    <property type="project" value="TreeGrafter"/>
</dbReference>
<dbReference type="PROSITE" id="PS50118">
    <property type="entry name" value="HMG_BOX_2"/>
    <property type="match status" value="1"/>
</dbReference>
<dbReference type="STRING" id="685588.A0A067TI12"/>
<keyword evidence="3" id="KW-0539">Nucleus</keyword>
<dbReference type="Gene3D" id="1.10.30.10">
    <property type="entry name" value="High mobility group box domain"/>
    <property type="match status" value="1"/>
</dbReference>
<evidence type="ECO:0000256" key="5">
    <source>
        <dbReference type="SAM" id="SignalP"/>
    </source>
</evidence>
<feature type="signal peptide" evidence="5">
    <location>
        <begin position="1"/>
        <end position="15"/>
    </location>
</feature>
<dbReference type="Proteomes" id="UP000027222">
    <property type="component" value="Unassembled WGS sequence"/>
</dbReference>
<organism evidence="7 8">
    <name type="scientific">Galerina marginata (strain CBS 339.88)</name>
    <dbReference type="NCBI Taxonomy" id="685588"/>
    <lineage>
        <taxon>Eukaryota</taxon>
        <taxon>Fungi</taxon>
        <taxon>Dikarya</taxon>
        <taxon>Basidiomycota</taxon>
        <taxon>Agaricomycotina</taxon>
        <taxon>Agaricomycetes</taxon>
        <taxon>Agaricomycetidae</taxon>
        <taxon>Agaricales</taxon>
        <taxon>Agaricineae</taxon>
        <taxon>Strophariaceae</taxon>
        <taxon>Galerina</taxon>
    </lineage>
</organism>
<evidence type="ECO:0000313" key="7">
    <source>
        <dbReference type="EMBL" id="KDR81947.1"/>
    </source>
</evidence>
<keyword evidence="5" id="KW-0732">Signal</keyword>
<dbReference type="AlphaFoldDB" id="A0A067TI12"/>
<dbReference type="InterPro" id="IPR050140">
    <property type="entry name" value="SRY-related_HMG-box_TF-like"/>
</dbReference>
<feature type="region of interest" description="Disordered" evidence="4">
    <location>
        <begin position="125"/>
        <end position="146"/>
    </location>
</feature>
<feature type="region of interest" description="Disordered" evidence="4">
    <location>
        <begin position="168"/>
        <end position="259"/>
    </location>
</feature>
<dbReference type="InterPro" id="IPR036910">
    <property type="entry name" value="HMG_box_dom_sf"/>
</dbReference>
<feature type="compositionally biased region" description="Polar residues" evidence="4">
    <location>
        <begin position="306"/>
        <end position="330"/>
    </location>
</feature>
<feature type="compositionally biased region" description="Low complexity" evidence="4">
    <location>
        <begin position="72"/>
        <end position="81"/>
    </location>
</feature>
<name>A0A067TI12_GALM3</name>
<evidence type="ECO:0000256" key="4">
    <source>
        <dbReference type="SAM" id="MobiDB-lite"/>
    </source>
</evidence>
<dbReference type="GO" id="GO:0000978">
    <property type="term" value="F:RNA polymerase II cis-regulatory region sequence-specific DNA binding"/>
    <property type="evidence" value="ECO:0007669"/>
    <property type="project" value="TreeGrafter"/>
</dbReference>
<feature type="compositionally biased region" description="Basic and acidic residues" evidence="4">
    <location>
        <begin position="168"/>
        <end position="182"/>
    </location>
</feature>
<dbReference type="EMBL" id="KL142370">
    <property type="protein sequence ID" value="KDR81947.1"/>
    <property type="molecule type" value="Genomic_DNA"/>
</dbReference>
<evidence type="ECO:0000313" key="8">
    <source>
        <dbReference type="Proteomes" id="UP000027222"/>
    </source>
</evidence>
<dbReference type="InterPro" id="IPR009071">
    <property type="entry name" value="HMG_box_dom"/>
</dbReference>
<feature type="compositionally biased region" description="Basic residues" evidence="4">
    <location>
        <begin position="183"/>
        <end position="195"/>
    </location>
</feature>